<dbReference type="EMBL" id="VIFX01000043">
    <property type="protein sequence ID" value="TQR83498.1"/>
    <property type="molecule type" value="Genomic_DNA"/>
</dbReference>
<dbReference type="RefSeq" id="WP_142554953.1">
    <property type="nucleotide sequence ID" value="NZ_VIFX01000043.1"/>
</dbReference>
<protein>
    <submittedName>
        <fullName evidence="1">Uncharacterized protein</fullName>
    </submittedName>
</protein>
<organism evidence="1 2">
    <name type="scientific">Mycolicibacterium hodleri</name>
    <dbReference type="NCBI Taxonomy" id="49897"/>
    <lineage>
        <taxon>Bacteria</taxon>
        <taxon>Bacillati</taxon>
        <taxon>Actinomycetota</taxon>
        <taxon>Actinomycetes</taxon>
        <taxon>Mycobacteriales</taxon>
        <taxon>Mycobacteriaceae</taxon>
        <taxon>Mycolicibacterium</taxon>
    </lineage>
</organism>
<reference evidence="1 2" key="1">
    <citation type="submission" date="2018-10" db="EMBL/GenBank/DDBJ databases">
        <title>Draft genome of Mycobacterium hodleri strain B.</title>
        <authorList>
            <person name="Amande T.J."/>
            <person name="Mcgenity T.J."/>
        </authorList>
    </citation>
    <scope>NUCLEOTIDE SEQUENCE [LARGE SCALE GENOMIC DNA]</scope>
    <source>
        <strain evidence="1 2">B</strain>
    </source>
</reference>
<dbReference type="Proteomes" id="UP000315759">
    <property type="component" value="Unassembled WGS sequence"/>
</dbReference>
<sequence>MTETVLPGLRRRPIRDTVTLSNAPILARFSQQPKDASADARARCEGTEVKATERPRESTIAWDLIDHVREHLTDEERNTAFVALGVDDYPPVFRCVLEVVVRERISLPEEMVGQLRGWLEDYDRHRDFGTILARALGEPSN</sequence>
<accession>A0A544VU58</accession>
<keyword evidence="2" id="KW-1185">Reference proteome</keyword>
<evidence type="ECO:0000313" key="1">
    <source>
        <dbReference type="EMBL" id="TQR83498.1"/>
    </source>
</evidence>
<comment type="caution">
    <text evidence="1">The sequence shown here is derived from an EMBL/GenBank/DDBJ whole genome shotgun (WGS) entry which is preliminary data.</text>
</comment>
<name>A0A544VU58_9MYCO</name>
<proteinExistence type="predicted"/>
<evidence type="ECO:0000313" key="2">
    <source>
        <dbReference type="Proteomes" id="UP000315759"/>
    </source>
</evidence>
<dbReference type="AlphaFoldDB" id="A0A544VU58"/>
<gene>
    <name evidence="1" type="ORF">D8S82_26460</name>
</gene>